<feature type="domain" description="P68 RBP/TagC-like beta-propeller" evidence="1">
    <location>
        <begin position="59"/>
        <end position="314"/>
    </location>
</feature>
<dbReference type="Proteomes" id="UP000292346">
    <property type="component" value="Unassembled WGS sequence"/>
</dbReference>
<dbReference type="RefSeq" id="WP_131337370.1">
    <property type="nucleotide sequence ID" value="NZ_SJJZ01000001.1"/>
</dbReference>
<dbReference type="PROSITE" id="PS51318">
    <property type="entry name" value="TAT"/>
    <property type="match status" value="1"/>
</dbReference>
<comment type="caution">
    <text evidence="2">The sequence shown here is derived from an EMBL/GenBank/DDBJ whole genome shotgun (WGS) entry which is preliminary data.</text>
</comment>
<name>A0A4R0HRV6_9ACTN</name>
<accession>A0A4R0HRV6</accession>
<dbReference type="EMBL" id="SJJZ01000001">
    <property type="protein sequence ID" value="TCC12102.1"/>
    <property type="molecule type" value="Genomic_DNA"/>
</dbReference>
<reference evidence="2 3" key="1">
    <citation type="submission" date="2019-02" db="EMBL/GenBank/DDBJ databases">
        <title>Kribbella capetownensis sp. nov. and Kribbella speibonae sp. nov., isolated from soil.</title>
        <authorList>
            <person name="Curtis S.M."/>
            <person name="Norton I."/>
            <person name="Everest G.J."/>
            <person name="Meyers P.R."/>
        </authorList>
    </citation>
    <scope>NUCLEOTIDE SEQUENCE [LARGE SCALE GENOMIC DNA]</scope>
    <source>
        <strain evidence="2 3">KCTC 29219</strain>
    </source>
</reference>
<evidence type="ECO:0000259" key="1">
    <source>
        <dbReference type="Pfam" id="PF21311"/>
    </source>
</evidence>
<organism evidence="2 3">
    <name type="scientific">Kribbella soli</name>
    <dbReference type="NCBI Taxonomy" id="1124743"/>
    <lineage>
        <taxon>Bacteria</taxon>
        <taxon>Bacillati</taxon>
        <taxon>Actinomycetota</taxon>
        <taxon>Actinomycetes</taxon>
        <taxon>Propionibacteriales</taxon>
        <taxon>Kribbellaceae</taxon>
        <taxon>Kribbella</taxon>
    </lineage>
</organism>
<evidence type="ECO:0000313" key="3">
    <source>
        <dbReference type="Proteomes" id="UP000292346"/>
    </source>
</evidence>
<dbReference type="Pfam" id="PF21311">
    <property type="entry name" value="Phage_RBD_prop"/>
    <property type="match status" value="1"/>
</dbReference>
<dbReference type="OrthoDB" id="3968810at2"/>
<dbReference type="InterPro" id="IPR048799">
    <property type="entry name" value="P68_RBP_TagC-like_beta-prop"/>
</dbReference>
<dbReference type="AlphaFoldDB" id="A0A4R0HRV6"/>
<protein>
    <submittedName>
        <fullName evidence="2">Teichoic acid biosynthesis protein C</fullName>
    </submittedName>
</protein>
<gene>
    <name evidence="2" type="ORF">E0H45_13020</name>
</gene>
<sequence>MDNLSRRGLLAGAGAVVVAGAVGVPASASPFTLTPTRRFVLDGPGGEVFRSKPLADVTVMQSIAFDSANQRLFTGQLRAGSPSTSGDLTLTQLTLAGDVVGHMYLSGFGHAVSIGAETVGRTTYLWTETDVDTVNARGRQIARFRWQDGATLTKDSPGLRSWKPVADGAVFTPSVDQQHGRIGIRHTLTDGFHINVYSLAAARAGDFSRVLASFKQPAMTAGIDFQGWALYGSYVYLWEGEAYAGTPDPAVATSRLWTYDITKGEVVESVKIVDGADLVYREAEGVGVYVDRLGCPQLCFGFASGVTGDRRANLFYRSRLV</sequence>
<evidence type="ECO:0000313" key="2">
    <source>
        <dbReference type="EMBL" id="TCC12102.1"/>
    </source>
</evidence>
<dbReference type="InterPro" id="IPR006311">
    <property type="entry name" value="TAT_signal"/>
</dbReference>
<proteinExistence type="predicted"/>
<keyword evidence="3" id="KW-1185">Reference proteome</keyword>